<dbReference type="AlphaFoldDB" id="E8LKI0"/>
<organism evidence="1 2">
    <name type="scientific">Succinatimonas hippei (strain DSM 22608 / JCM 16073 / KCTC 15190 / YIT 12066)</name>
    <dbReference type="NCBI Taxonomy" id="762983"/>
    <lineage>
        <taxon>Bacteria</taxon>
        <taxon>Pseudomonadati</taxon>
        <taxon>Pseudomonadota</taxon>
        <taxon>Gammaproteobacteria</taxon>
        <taxon>Aeromonadales</taxon>
        <taxon>Succinivibrionaceae</taxon>
        <taxon>Succinatimonas</taxon>
    </lineage>
</organism>
<dbReference type="Proteomes" id="UP000018458">
    <property type="component" value="Unassembled WGS sequence"/>
</dbReference>
<dbReference type="EMBL" id="AEVO01000061">
    <property type="protein sequence ID" value="EFY06967.1"/>
    <property type="molecule type" value="Genomic_DNA"/>
</dbReference>
<evidence type="ECO:0000313" key="2">
    <source>
        <dbReference type="Proteomes" id="UP000018458"/>
    </source>
</evidence>
<evidence type="ECO:0000313" key="1">
    <source>
        <dbReference type="EMBL" id="EFY06967.1"/>
    </source>
</evidence>
<dbReference type="HOGENOM" id="CLU_3104618_0_0_6"/>
<name>E8LKI0_SUCHY</name>
<reference evidence="1 2" key="1">
    <citation type="submission" date="2011-01" db="EMBL/GenBank/DDBJ databases">
        <authorList>
            <person name="Weinstock G."/>
            <person name="Sodergren E."/>
            <person name="Clifton S."/>
            <person name="Fulton L."/>
            <person name="Fulton B."/>
            <person name="Courtney L."/>
            <person name="Fronick C."/>
            <person name="Harrison M."/>
            <person name="Strong C."/>
            <person name="Farmer C."/>
            <person name="Delahaunty K."/>
            <person name="Markovic C."/>
            <person name="Hall O."/>
            <person name="Minx P."/>
            <person name="Tomlinson C."/>
            <person name="Mitreva M."/>
            <person name="Hou S."/>
            <person name="Chen J."/>
            <person name="Wollam A."/>
            <person name="Pepin K.H."/>
            <person name="Johnson M."/>
            <person name="Bhonagiri V."/>
            <person name="Zhang X."/>
            <person name="Suruliraj S."/>
            <person name="Warren W."/>
            <person name="Chinwalla A."/>
            <person name="Mardis E.R."/>
            <person name="Wilson R.K."/>
        </authorList>
    </citation>
    <scope>NUCLEOTIDE SEQUENCE [LARGE SCALE GENOMIC DNA]</scope>
    <source>
        <strain evidence="2">DSM 22608 / JCM 16073 / KCTC 15190 / YIT 12066</strain>
    </source>
</reference>
<sequence length="51" mass="6209">MRLFFDFGKFNNKKMRRQSSINSMQLSDFVFCRFFKVEEHDSRLSLLKIGE</sequence>
<protein>
    <submittedName>
        <fullName evidence="1">Uncharacterized protein</fullName>
    </submittedName>
</protein>
<gene>
    <name evidence="1" type="ORF">HMPREF9444_01220</name>
</gene>
<keyword evidence="2" id="KW-1185">Reference proteome</keyword>
<accession>E8LKI0</accession>
<comment type="caution">
    <text evidence="1">The sequence shown here is derived from an EMBL/GenBank/DDBJ whole genome shotgun (WGS) entry which is preliminary data.</text>
</comment>
<dbReference type="RefSeq" id="WP_009143418.1">
    <property type="nucleotide sequence ID" value="NZ_GL830997.1"/>
</dbReference>
<proteinExistence type="predicted"/>